<evidence type="ECO:0000313" key="6">
    <source>
        <dbReference type="EMBL" id="KAJ5074676.1"/>
    </source>
</evidence>
<evidence type="ECO:0000313" key="7">
    <source>
        <dbReference type="Proteomes" id="UP001149090"/>
    </source>
</evidence>
<evidence type="ECO:0000256" key="1">
    <source>
        <dbReference type="ARBA" id="ARBA00004656"/>
    </source>
</evidence>
<evidence type="ECO:0000256" key="2">
    <source>
        <dbReference type="ARBA" id="ARBA00023228"/>
    </source>
</evidence>
<dbReference type="PANTHER" id="PTHR43941:SF1">
    <property type="entry name" value="STRUCTURAL MAINTENANCE OF CHROMOSOMES PROTEIN 2"/>
    <property type="match status" value="1"/>
</dbReference>
<sequence>MENILQEIKNLPISVENINEKEKRYFQFSEKEGEEHHGSAVVFNERDKPKSVEFWYKSWRIAHIPINYSHIVPTVKSTSFIRMEGTITKEGNKRKSKKKRWFKLNEHEFSYYKTESTKKPIDVVSMGVVQRISKANMPNVFHLFSANRVYVFQLEDEITFNSWYEIFRAMIKLRKMIRANSVIIDEFLSRPKSLVGLLNKKNYQILESITGRGPFLYFISRNNINEIEEMMSKSQFISDHDLNQLSRVTNNIKNWDSFDLQVSMMKLCRKRSIELDFAIVTQWLENIHKSSEKDQKKQTLSFDFQKDLQDLLLINNPNNDKQEIIDQFILQDSRLQEVLIDEVKNLKLQTIELTEKMHIISSKMQEIQKKKEEVENLLRKELESKKKEIESKEELTKKLKETQENLQTKANEFEERNKKNEEKSNKEKEKSKLEISELQKSLEKSKKNFKELEKKYEKSQQELENKTKELNKTNERKSDLQKKFDDSQKKLTKTKQELENSQLSSQTYKQRNSEIEQEKSKLEEKIYNLESDLNETKKKNQQLNNTISENSATISQLQSQMQKISTDFEKKKTNEAQKNEEIEKKNIEIMDLKEKINDYLKTIEEEKAKLKIFQSSDDDESKNHLLKITEEQQEERKKLLDLKVKLESQNLQQSNMIEQLKNNQMDKEKIISEKEEEIKKLTLKNEKLKQEIQESEGVSKKRAEEMNQLHSKKYELLSLENNQLKIQNQNFQSQISQLISMHHQNQQNNIKEQTIQTPIKEENPQIINPSESKIPNQEDNPPKQNPDKNEQVTLSKDETQFIEDLKKTVSQFKEHFEVKYKDSPEAGNEKKNSDLHSLVQETLWKNIESLILKGFRKIKKMGFGSNSIWNILESCAKKNSLPNKTKNIPNLENDFKLFQQAIKFINSYEKFSKKDVEIKFRAFLRWSLNEKKMSSWFLVLSVFNELLHKFYENSWHSTLQKRLESISEIVQPLANYSFKCFINLEVQKRK</sequence>
<comment type="subcellular location">
    <subcellularLocation>
        <location evidence="1">Lysosome membrane</location>
    </subcellularLocation>
</comment>
<dbReference type="GO" id="GO:0005765">
    <property type="term" value="C:lysosomal membrane"/>
    <property type="evidence" value="ECO:0007669"/>
    <property type="project" value="UniProtKB-SubCell"/>
</dbReference>
<feature type="compositionally biased region" description="Basic and acidic residues" evidence="3">
    <location>
        <begin position="451"/>
        <end position="498"/>
    </location>
</feature>
<dbReference type="SMART" id="SM00233">
    <property type="entry name" value="PH"/>
    <property type="match status" value="1"/>
</dbReference>
<feature type="domain" description="RUN" evidence="5">
    <location>
        <begin position="834"/>
        <end position="985"/>
    </location>
</feature>
<reference evidence="6" key="1">
    <citation type="submission" date="2022-10" db="EMBL/GenBank/DDBJ databases">
        <title>Novel sulphate-reducing endosymbionts in the free-living metamonad Anaeramoeba.</title>
        <authorList>
            <person name="Jerlstrom-Hultqvist J."/>
            <person name="Cepicka I."/>
            <person name="Gallot-Lavallee L."/>
            <person name="Salas-Leiva D."/>
            <person name="Curtis B.A."/>
            <person name="Zahonova K."/>
            <person name="Pipaliya S."/>
            <person name="Dacks J."/>
            <person name="Roger A.J."/>
        </authorList>
    </citation>
    <scope>NUCLEOTIDE SEQUENCE</scope>
    <source>
        <strain evidence="6">BMAN</strain>
    </source>
</reference>
<name>A0A9Q0LJP0_ANAIG</name>
<dbReference type="GO" id="GO:0007076">
    <property type="term" value="P:mitotic chromosome condensation"/>
    <property type="evidence" value="ECO:0007669"/>
    <property type="project" value="TreeGrafter"/>
</dbReference>
<dbReference type="Gene3D" id="1.20.58.900">
    <property type="match status" value="1"/>
</dbReference>
<feature type="compositionally biased region" description="Basic and acidic residues" evidence="3">
    <location>
        <begin position="511"/>
        <end position="522"/>
    </location>
</feature>
<dbReference type="InterPro" id="IPR037213">
    <property type="entry name" value="Run_dom_sf"/>
</dbReference>
<dbReference type="GO" id="GO:0000785">
    <property type="term" value="C:chromatin"/>
    <property type="evidence" value="ECO:0007669"/>
    <property type="project" value="TreeGrafter"/>
</dbReference>
<feature type="region of interest" description="Disordered" evidence="3">
    <location>
        <begin position="764"/>
        <end position="790"/>
    </location>
</feature>
<keyword evidence="7" id="KW-1185">Reference proteome</keyword>
<feature type="region of interest" description="Disordered" evidence="3">
    <location>
        <begin position="400"/>
        <end position="437"/>
    </location>
</feature>
<proteinExistence type="predicted"/>
<evidence type="ECO:0000259" key="5">
    <source>
        <dbReference type="PROSITE" id="PS50826"/>
    </source>
</evidence>
<dbReference type="InterPro" id="IPR011993">
    <property type="entry name" value="PH-like_dom_sf"/>
</dbReference>
<keyword evidence="2" id="KW-0458">Lysosome</keyword>
<dbReference type="SUPFAM" id="SSF50729">
    <property type="entry name" value="PH domain-like"/>
    <property type="match status" value="1"/>
</dbReference>
<dbReference type="InterPro" id="IPR001849">
    <property type="entry name" value="PH_domain"/>
</dbReference>
<feature type="region of interest" description="Disordered" evidence="3">
    <location>
        <begin position="451"/>
        <end position="522"/>
    </location>
</feature>
<feature type="compositionally biased region" description="Polar residues" evidence="3">
    <location>
        <begin position="765"/>
        <end position="779"/>
    </location>
</feature>
<dbReference type="PANTHER" id="PTHR43941">
    <property type="entry name" value="STRUCTURAL MAINTENANCE OF CHROMOSOMES PROTEIN 2"/>
    <property type="match status" value="1"/>
</dbReference>
<dbReference type="SUPFAM" id="SSF140741">
    <property type="entry name" value="RUN domain-like"/>
    <property type="match status" value="1"/>
</dbReference>
<comment type="caution">
    <text evidence="6">The sequence shown here is derived from an EMBL/GenBank/DDBJ whole genome shotgun (WGS) entry which is preliminary data.</text>
</comment>
<organism evidence="6 7">
    <name type="scientific">Anaeramoeba ignava</name>
    <name type="common">Anaerobic marine amoeba</name>
    <dbReference type="NCBI Taxonomy" id="1746090"/>
    <lineage>
        <taxon>Eukaryota</taxon>
        <taxon>Metamonada</taxon>
        <taxon>Anaeramoebidae</taxon>
        <taxon>Anaeramoeba</taxon>
    </lineage>
</organism>
<dbReference type="InterPro" id="IPR004012">
    <property type="entry name" value="Run_dom"/>
</dbReference>
<dbReference type="Pfam" id="PF00169">
    <property type="entry name" value="PH"/>
    <property type="match status" value="1"/>
</dbReference>
<feature type="domain" description="PH" evidence="4">
    <location>
        <begin position="80"/>
        <end position="172"/>
    </location>
</feature>
<dbReference type="Gene3D" id="2.30.29.30">
    <property type="entry name" value="Pleckstrin-homology domain (PH domain)/Phosphotyrosine-binding domain (PTB)"/>
    <property type="match status" value="1"/>
</dbReference>
<feature type="compositionally biased region" description="Basic and acidic residues" evidence="3">
    <location>
        <begin position="411"/>
        <end position="437"/>
    </location>
</feature>
<protein>
    <submittedName>
        <fullName evidence="6">A-type inclusion protein</fullName>
    </submittedName>
</protein>
<evidence type="ECO:0000256" key="3">
    <source>
        <dbReference type="SAM" id="MobiDB-lite"/>
    </source>
</evidence>
<feature type="compositionally biased region" description="Polar residues" evidence="3">
    <location>
        <begin position="499"/>
        <end position="510"/>
    </location>
</feature>
<dbReference type="GO" id="GO:0000796">
    <property type="term" value="C:condensin complex"/>
    <property type="evidence" value="ECO:0007669"/>
    <property type="project" value="TreeGrafter"/>
</dbReference>
<accession>A0A9Q0LJP0</accession>
<dbReference type="SMART" id="SM00593">
    <property type="entry name" value="RUN"/>
    <property type="match status" value="1"/>
</dbReference>
<dbReference type="GO" id="GO:0003682">
    <property type="term" value="F:chromatin binding"/>
    <property type="evidence" value="ECO:0007669"/>
    <property type="project" value="TreeGrafter"/>
</dbReference>
<dbReference type="EMBL" id="JAPDFW010000069">
    <property type="protein sequence ID" value="KAJ5074676.1"/>
    <property type="molecule type" value="Genomic_DNA"/>
</dbReference>
<dbReference type="Proteomes" id="UP001149090">
    <property type="component" value="Unassembled WGS sequence"/>
</dbReference>
<evidence type="ECO:0000259" key="4">
    <source>
        <dbReference type="PROSITE" id="PS50003"/>
    </source>
</evidence>
<dbReference type="GO" id="GO:0000793">
    <property type="term" value="C:condensed chromosome"/>
    <property type="evidence" value="ECO:0007669"/>
    <property type="project" value="TreeGrafter"/>
</dbReference>
<dbReference type="AlphaFoldDB" id="A0A9Q0LJP0"/>
<gene>
    <name evidence="6" type="ORF">M0811_08031</name>
</gene>
<dbReference type="Pfam" id="PF02759">
    <property type="entry name" value="RUN"/>
    <property type="match status" value="1"/>
</dbReference>
<dbReference type="PROSITE" id="PS50003">
    <property type="entry name" value="PH_DOMAIN"/>
    <property type="match status" value="1"/>
</dbReference>
<dbReference type="PROSITE" id="PS50826">
    <property type="entry name" value="RUN"/>
    <property type="match status" value="1"/>
</dbReference>